<dbReference type="Gene3D" id="1.10.8.540">
    <property type="entry name" value="FHIPEP family, domain 3"/>
    <property type="match status" value="1"/>
</dbReference>
<evidence type="ECO:0000256" key="4">
    <source>
        <dbReference type="ARBA" id="ARBA00022692"/>
    </source>
</evidence>
<comment type="subcellular location">
    <subcellularLocation>
        <location evidence="1">Cell membrane</location>
        <topology evidence="1">Multi-pass membrane protein</topology>
    </subcellularLocation>
</comment>
<organism evidence="8 9">
    <name type="scientific">Alteraurantiacibacter aquimixticola</name>
    <dbReference type="NCBI Taxonomy" id="2489173"/>
    <lineage>
        <taxon>Bacteria</taxon>
        <taxon>Pseudomonadati</taxon>
        <taxon>Pseudomonadota</taxon>
        <taxon>Alphaproteobacteria</taxon>
        <taxon>Sphingomonadales</taxon>
        <taxon>Erythrobacteraceae</taxon>
        <taxon>Alteraurantiacibacter</taxon>
    </lineage>
</organism>
<dbReference type="GO" id="GO:0005886">
    <property type="term" value="C:plasma membrane"/>
    <property type="evidence" value="ECO:0007669"/>
    <property type="project" value="UniProtKB-SubCell"/>
</dbReference>
<dbReference type="Proteomes" id="UP000309389">
    <property type="component" value="Unassembled WGS sequence"/>
</dbReference>
<keyword evidence="5 7" id="KW-1133">Transmembrane helix</keyword>
<keyword evidence="8" id="KW-0966">Cell projection</keyword>
<dbReference type="InterPro" id="IPR042193">
    <property type="entry name" value="FHIPEP_3"/>
</dbReference>
<evidence type="ECO:0000313" key="8">
    <source>
        <dbReference type="EMBL" id="TIX51506.1"/>
    </source>
</evidence>
<evidence type="ECO:0000256" key="6">
    <source>
        <dbReference type="ARBA" id="ARBA00023136"/>
    </source>
</evidence>
<dbReference type="PIRSF" id="PIRSF005419">
    <property type="entry name" value="FlhA"/>
    <property type="match status" value="1"/>
</dbReference>
<dbReference type="InterPro" id="IPR001712">
    <property type="entry name" value="T3SS_FHIPEP"/>
</dbReference>
<proteinExistence type="inferred from homology"/>
<dbReference type="PRINTS" id="PR00949">
    <property type="entry name" value="TYPE3IMAPROT"/>
</dbReference>
<comment type="caution">
    <text evidence="8">The sequence shown here is derived from an EMBL/GenBank/DDBJ whole genome shotgun (WGS) entry which is preliminary data.</text>
</comment>
<keyword evidence="8" id="KW-0282">Flagellum</keyword>
<dbReference type="PROSITE" id="PS00994">
    <property type="entry name" value="FHIPEP"/>
    <property type="match status" value="1"/>
</dbReference>
<dbReference type="InterPro" id="IPR042194">
    <property type="entry name" value="FHIPEP_1"/>
</dbReference>
<reference evidence="8 9" key="1">
    <citation type="submission" date="2019-04" db="EMBL/GenBank/DDBJ databases">
        <title>Altererythrobacter aquimixticola sp. nov., isolated from sediment of junction between the ocean and a freshwater spring.</title>
        <authorList>
            <person name="Yoon J.-H."/>
        </authorList>
    </citation>
    <scope>NUCLEOTIDE SEQUENCE [LARGE SCALE GENOMIC DNA]</scope>
    <source>
        <strain evidence="8 9">SSKS-13</strain>
    </source>
</reference>
<evidence type="ECO:0000256" key="7">
    <source>
        <dbReference type="SAM" id="Phobius"/>
    </source>
</evidence>
<dbReference type="InterPro" id="IPR042196">
    <property type="entry name" value="FHIPEP_4"/>
</dbReference>
<dbReference type="Gene3D" id="3.40.50.12790">
    <property type="entry name" value="FHIPEP family, domain 4"/>
    <property type="match status" value="1"/>
</dbReference>
<comment type="similarity">
    <text evidence="2">Belongs to the FHIPEP (flagella/HR/invasion proteins export pore) family.</text>
</comment>
<feature type="transmembrane region" description="Helical" evidence="7">
    <location>
        <begin position="232"/>
        <end position="260"/>
    </location>
</feature>
<gene>
    <name evidence="8" type="ORF">E5222_03360</name>
</gene>
<evidence type="ECO:0000256" key="1">
    <source>
        <dbReference type="ARBA" id="ARBA00004651"/>
    </source>
</evidence>
<evidence type="ECO:0000256" key="2">
    <source>
        <dbReference type="ARBA" id="ARBA00008835"/>
    </source>
</evidence>
<keyword evidence="3" id="KW-1003">Cell membrane</keyword>
<dbReference type="GO" id="GO:0009306">
    <property type="term" value="P:protein secretion"/>
    <property type="evidence" value="ECO:0007669"/>
    <property type="project" value="InterPro"/>
</dbReference>
<keyword evidence="4 7" id="KW-0812">Transmembrane</keyword>
<keyword evidence="9" id="KW-1185">Reference proteome</keyword>
<feature type="transmembrane region" description="Helical" evidence="7">
    <location>
        <begin position="37"/>
        <end position="56"/>
    </location>
</feature>
<dbReference type="Pfam" id="PF00771">
    <property type="entry name" value="FHIPEP"/>
    <property type="match status" value="1"/>
</dbReference>
<evidence type="ECO:0000313" key="9">
    <source>
        <dbReference type="Proteomes" id="UP000309389"/>
    </source>
</evidence>
<keyword evidence="6 7" id="KW-0472">Membrane</keyword>
<dbReference type="OrthoDB" id="9759185at2"/>
<feature type="transmembrane region" description="Helical" evidence="7">
    <location>
        <begin position="200"/>
        <end position="220"/>
    </location>
</feature>
<dbReference type="InterPro" id="IPR025505">
    <property type="entry name" value="FHIPEP_CS"/>
</dbReference>
<accession>A0A4T3F2Q2</accession>
<dbReference type="Gene3D" id="3.40.30.60">
    <property type="entry name" value="FHIPEP family, domain 1"/>
    <property type="match status" value="1"/>
</dbReference>
<dbReference type="GO" id="GO:0044780">
    <property type="term" value="P:bacterial-type flagellum assembly"/>
    <property type="evidence" value="ECO:0007669"/>
    <property type="project" value="TreeGrafter"/>
</dbReference>
<feature type="transmembrane region" description="Helical" evidence="7">
    <location>
        <begin position="108"/>
        <end position="131"/>
    </location>
</feature>
<feature type="transmembrane region" description="Helical" evidence="7">
    <location>
        <begin position="12"/>
        <end position="31"/>
    </location>
</feature>
<keyword evidence="8" id="KW-0969">Cilium</keyword>
<feature type="transmembrane region" description="Helical" evidence="7">
    <location>
        <begin position="68"/>
        <end position="88"/>
    </location>
</feature>
<dbReference type="AlphaFoldDB" id="A0A4T3F2Q2"/>
<evidence type="ECO:0000256" key="5">
    <source>
        <dbReference type="ARBA" id="ARBA00022989"/>
    </source>
</evidence>
<feature type="transmembrane region" description="Helical" evidence="7">
    <location>
        <begin position="281"/>
        <end position="314"/>
    </location>
</feature>
<evidence type="ECO:0000256" key="3">
    <source>
        <dbReference type="ARBA" id="ARBA00022475"/>
    </source>
</evidence>
<protein>
    <submittedName>
        <fullName evidence="8">Flagellar biosynthesis protein FlhA</fullName>
    </submittedName>
</protein>
<sequence>MIKGFSPTALRALALPTGILALIAMMVLPIPTVLLDAFFVFNIALSIGVLMAALNAAKPLDFSAFPTVLLFATLLRLSLNVASTRVVLVNGHEGGAAAGQVIESFGAFLVGGNFAVGLFVFVILLIINMVVITKGAGRVSEVSARFTLDALPGKQMAIDADIAAGLMTAQEAKARRAEVATEADFYGAMDGASKFVKGDAIAALLILAVNVIAGFTLGMITHGLSAGEAAQLYITLAVGDALVAQVPALLLSIAAAAIVTRVTDQSDLVGQIGRQFGQPGSWLPVALVLGAIGLVPAMPQMVFLPAAALAFWLYRTLRKRLDAPVPVEVEPEVDEPQRIELADVSDQTLVTLELGYGLIHLVDEAKGAQLVTAVTGVRKQLSKAFGFVVPQFRIRDSLDLPANTYRIVLGGVELARAVARPDAVLAIDTGEVARSHGLSGEETRDPSFGCPALWISPGERDHAIAEGFLTVQADTVIATHLNQLLQARGDQLLGPEEVRALLDALGDKAPGLVEAIHPDPLSLAAITRLLRQLLADGITLSHPLPVLSSLALGLQVTKDFDTLVDHIRADLGSWLVGQVCPPDQPLGVLTLDAGLESAILGGMKDPATGQPVIEPDCARMIGERVSALVAEAGPERNLALIVQPPARRALTALLRQRVPACLVLSITELPASQPVEVIAVIGGEAAPAAPALAAANQPAMPDAGAEEVLAA</sequence>
<dbReference type="PANTHER" id="PTHR30161">
    <property type="entry name" value="FLAGELLAR EXPORT PROTEIN, MEMBRANE FLHA SUBUNIT-RELATED"/>
    <property type="match status" value="1"/>
</dbReference>
<dbReference type="EMBL" id="SSHH01000001">
    <property type="protein sequence ID" value="TIX51506.1"/>
    <property type="molecule type" value="Genomic_DNA"/>
</dbReference>
<name>A0A4T3F2Q2_9SPHN</name>
<dbReference type="PANTHER" id="PTHR30161:SF1">
    <property type="entry name" value="FLAGELLAR BIOSYNTHESIS PROTEIN FLHA-RELATED"/>
    <property type="match status" value="1"/>
</dbReference>